<dbReference type="AlphaFoldDB" id="A0A9Q0MA44"/>
<reference evidence="2" key="1">
    <citation type="submission" date="2022-12" db="EMBL/GenBank/DDBJ databases">
        <title>Genome assemblies of Blomia tropicalis.</title>
        <authorList>
            <person name="Cui Y."/>
        </authorList>
    </citation>
    <scope>NUCLEOTIDE SEQUENCE</scope>
    <source>
        <tissue evidence="2">Adult mites</tissue>
    </source>
</reference>
<sequence length="292" mass="34394">MGRRFKSKPKHRDELKQIRNLVPEETIDLEAAAVRRRAEIQNMKGNVGKKDETSGAANNLLVLADEATNVLQDMSNNKIESEEKEDNKNVAVDKKLKKPNIKRKSSTKRSRRPIKSANKNEKVVYVDNEYYNEHNRPWDNVYRHCRAILRRERNEQNRKIQCTTQQLNSDSMTPNKERHIPDEVKKWIDTRRDARKAKLLYGDAQTESHNKTKLATDAKNRFKEARRTNDPAYKELRRIAKSMYKEAKLAKDKLKKTRTFKKELSANVKQCKPIAIEAWKIWRNKQTNRSKK</sequence>
<feature type="region of interest" description="Disordered" evidence="1">
    <location>
        <begin position="76"/>
        <end position="120"/>
    </location>
</feature>
<accession>A0A9Q0MA44</accession>
<gene>
    <name evidence="2" type="ORF">RDWZM_005732</name>
</gene>
<evidence type="ECO:0000313" key="3">
    <source>
        <dbReference type="Proteomes" id="UP001142055"/>
    </source>
</evidence>
<dbReference type="Proteomes" id="UP001142055">
    <property type="component" value="Chromosome 2"/>
</dbReference>
<feature type="compositionally biased region" description="Basic residues" evidence="1">
    <location>
        <begin position="95"/>
        <end position="114"/>
    </location>
</feature>
<dbReference type="EMBL" id="JAPWDV010000002">
    <property type="protein sequence ID" value="KAJ6219920.1"/>
    <property type="molecule type" value="Genomic_DNA"/>
</dbReference>
<organism evidence="2 3">
    <name type="scientific">Blomia tropicalis</name>
    <name type="common">Mite</name>
    <dbReference type="NCBI Taxonomy" id="40697"/>
    <lineage>
        <taxon>Eukaryota</taxon>
        <taxon>Metazoa</taxon>
        <taxon>Ecdysozoa</taxon>
        <taxon>Arthropoda</taxon>
        <taxon>Chelicerata</taxon>
        <taxon>Arachnida</taxon>
        <taxon>Acari</taxon>
        <taxon>Acariformes</taxon>
        <taxon>Sarcoptiformes</taxon>
        <taxon>Astigmata</taxon>
        <taxon>Glycyphagoidea</taxon>
        <taxon>Echimyopodidae</taxon>
        <taxon>Blomia</taxon>
    </lineage>
</organism>
<evidence type="ECO:0000313" key="2">
    <source>
        <dbReference type="EMBL" id="KAJ6219920.1"/>
    </source>
</evidence>
<protein>
    <submittedName>
        <fullName evidence="2">Uncharacterized protein</fullName>
    </submittedName>
</protein>
<proteinExistence type="predicted"/>
<keyword evidence="3" id="KW-1185">Reference proteome</keyword>
<name>A0A9Q0MA44_BLOTA</name>
<evidence type="ECO:0000256" key="1">
    <source>
        <dbReference type="SAM" id="MobiDB-lite"/>
    </source>
</evidence>
<feature type="compositionally biased region" description="Basic and acidic residues" evidence="1">
    <location>
        <begin position="79"/>
        <end position="94"/>
    </location>
</feature>
<comment type="caution">
    <text evidence="2">The sequence shown here is derived from an EMBL/GenBank/DDBJ whole genome shotgun (WGS) entry which is preliminary data.</text>
</comment>